<reference evidence="1 2" key="1">
    <citation type="submission" date="2021-06" db="EMBL/GenBank/DDBJ databases">
        <title>Faecalicatena sp. nov. isolated from porcine feces.</title>
        <authorList>
            <person name="Oh B.S."/>
            <person name="Lee J.H."/>
        </authorList>
    </citation>
    <scope>NUCLEOTIDE SEQUENCE [LARGE SCALE GENOMIC DNA]</scope>
    <source>
        <strain evidence="1 2">AGMB00832</strain>
    </source>
</reference>
<keyword evidence="2" id="KW-1185">Reference proteome</keyword>
<dbReference type="EMBL" id="JABACJ020000011">
    <property type="protein sequence ID" value="MBU3876604.1"/>
    <property type="molecule type" value="Genomic_DNA"/>
</dbReference>
<dbReference type="Proteomes" id="UP000723714">
    <property type="component" value="Unassembled WGS sequence"/>
</dbReference>
<accession>A0ABS6D4T8</accession>
<evidence type="ECO:0000313" key="1">
    <source>
        <dbReference type="EMBL" id="MBU3876604.1"/>
    </source>
</evidence>
<evidence type="ECO:0008006" key="3">
    <source>
        <dbReference type="Google" id="ProtNLM"/>
    </source>
</evidence>
<proteinExistence type="predicted"/>
<dbReference type="RefSeq" id="WP_216242091.1">
    <property type="nucleotide sequence ID" value="NZ_JABACJ020000011.1"/>
</dbReference>
<evidence type="ECO:0000313" key="2">
    <source>
        <dbReference type="Proteomes" id="UP000723714"/>
    </source>
</evidence>
<organism evidence="1 2">
    <name type="scientific">Faecalicatena faecalis</name>
    <dbReference type="NCBI Taxonomy" id="2726362"/>
    <lineage>
        <taxon>Bacteria</taxon>
        <taxon>Bacillati</taxon>
        <taxon>Bacillota</taxon>
        <taxon>Clostridia</taxon>
        <taxon>Lachnospirales</taxon>
        <taxon>Lachnospiraceae</taxon>
        <taxon>Faecalicatena</taxon>
    </lineage>
</organism>
<sequence length="73" mass="8491">MMGKLYDFRIDEEVPLCEVKTEITEMICQKEQCAVQGDVERFLMWNAQNHTQLMQDQNAQENGLKTGSRILLV</sequence>
<protein>
    <recommendedName>
        <fullName evidence="3">Ubiquitin-like domain-containing protein</fullName>
    </recommendedName>
</protein>
<gene>
    <name evidence="1" type="ORF">HGO97_012400</name>
</gene>
<name>A0ABS6D4T8_9FIRM</name>
<comment type="caution">
    <text evidence="1">The sequence shown here is derived from an EMBL/GenBank/DDBJ whole genome shotgun (WGS) entry which is preliminary data.</text>
</comment>